<accession>A0ABR6KJZ2</accession>
<dbReference type="NCBIfam" id="TIGR01201">
    <property type="entry name" value="HU_rel"/>
    <property type="match status" value="1"/>
</dbReference>
<reference evidence="3 4" key="1">
    <citation type="submission" date="2020-08" db="EMBL/GenBank/DDBJ databases">
        <title>Genomic Encyclopedia of Type Strains, Phase IV (KMG-IV): sequencing the most valuable type-strain genomes for metagenomic binning, comparative biology and taxonomic classification.</title>
        <authorList>
            <person name="Goeker M."/>
        </authorList>
    </citation>
    <scope>NUCLEOTIDE SEQUENCE [LARGE SCALE GENOMIC DNA]</scope>
    <source>
        <strain evidence="3 4">DSM 102983</strain>
    </source>
</reference>
<keyword evidence="4" id="KW-1185">Reference proteome</keyword>
<organism evidence="3 4">
    <name type="scientific">Parabacteroides faecis</name>
    <dbReference type="NCBI Taxonomy" id="1217282"/>
    <lineage>
        <taxon>Bacteria</taxon>
        <taxon>Pseudomonadati</taxon>
        <taxon>Bacteroidota</taxon>
        <taxon>Bacteroidia</taxon>
        <taxon>Bacteroidales</taxon>
        <taxon>Tannerellaceae</taxon>
        <taxon>Parabacteroides</taxon>
    </lineage>
</organism>
<evidence type="ECO:0000313" key="3">
    <source>
        <dbReference type="EMBL" id="MBB4621746.1"/>
    </source>
</evidence>
<dbReference type="InterPro" id="IPR010992">
    <property type="entry name" value="IHF-like_DNA-bd_dom_sf"/>
</dbReference>
<dbReference type="EMBL" id="JACHOC010000003">
    <property type="protein sequence ID" value="MBB4621746.1"/>
    <property type="molecule type" value="Genomic_DNA"/>
</dbReference>
<protein>
    <submittedName>
        <fullName evidence="3">Histone-like DNA-binding protein</fullName>
    </submittedName>
</protein>
<sequence length="203" mass="22888">MGAKYALYENPNPKGDGKKQPLHARIVPKGTIHTQEIAEEIADSCGYSTAITKGMLDALAKVISKNLRRGYTVELDDLGSFSISLKCRPVMDKKELRSWSVRFGNVHFKGSKKLKQQLGPIDLERDSEAAATHYVPEQRKGRMLNAMEEKEYFTAAQYMRLNGCNRSTAVRDLNELIEDGKIKKLGYGKAVLYVPVNRKEEHE</sequence>
<evidence type="ECO:0000259" key="2">
    <source>
        <dbReference type="Pfam" id="PF18291"/>
    </source>
</evidence>
<dbReference type="InterPro" id="IPR036388">
    <property type="entry name" value="WH-like_DNA-bd_sf"/>
</dbReference>
<dbReference type="Gene3D" id="1.10.10.10">
    <property type="entry name" value="Winged helix-like DNA-binding domain superfamily/Winged helix DNA-binding domain"/>
    <property type="match status" value="1"/>
</dbReference>
<keyword evidence="1" id="KW-0238">DNA-binding</keyword>
<dbReference type="SUPFAM" id="SSF47729">
    <property type="entry name" value="IHF-like DNA-binding proteins"/>
    <property type="match status" value="1"/>
</dbReference>
<proteinExistence type="predicted"/>
<evidence type="ECO:0000256" key="1">
    <source>
        <dbReference type="ARBA" id="ARBA00023125"/>
    </source>
</evidence>
<gene>
    <name evidence="3" type="ORF">GGQ57_001643</name>
</gene>
<dbReference type="InterPro" id="IPR041607">
    <property type="entry name" value="HU-HIG"/>
</dbReference>
<evidence type="ECO:0000313" key="4">
    <source>
        <dbReference type="Proteomes" id="UP000533637"/>
    </source>
</evidence>
<dbReference type="Pfam" id="PF18291">
    <property type="entry name" value="HU-HIG"/>
    <property type="match status" value="1"/>
</dbReference>
<feature type="domain" description="HU" evidence="2">
    <location>
        <begin position="1"/>
        <end position="125"/>
    </location>
</feature>
<comment type="caution">
    <text evidence="3">The sequence shown here is derived from an EMBL/GenBank/DDBJ whole genome shotgun (WGS) entry which is preliminary data.</text>
</comment>
<dbReference type="RefSeq" id="WP_183670029.1">
    <property type="nucleotide sequence ID" value="NZ_BMPB01000001.1"/>
</dbReference>
<dbReference type="Proteomes" id="UP000533637">
    <property type="component" value="Unassembled WGS sequence"/>
</dbReference>
<dbReference type="Gene3D" id="4.10.520.10">
    <property type="entry name" value="IHF-like DNA-binding proteins"/>
    <property type="match status" value="1"/>
</dbReference>
<name>A0ABR6KJZ2_9BACT</name>
<dbReference type="InterPro" id="IPR005902">
    <property type="entry name" value="HU_DNA-bd_put"/>
</dbReference>